<feature type="binding site" evidence="7 9">
    <location>
        <position position="111"/>
    </location>
    <ligand>
        <name>substrate</name>
    </ligand>
</feature>
<keyword evidence="7" id="KW-0057">Aromatic amino acid biosynthesis</keyword>
<evidence type="ECO:0000313" key="12">
    <source>
        <dbReference type="Proteomes" id="UP000295008"/>
    </source>
</evidence>
<sequence>MGKVLVLHGPNLNWLGKREPAVYGRETLDDLNRVLNETARQLGMELRIFQSNSEGGLIDRIQAEAGWAEAILINPGAFTHYSYALRDALAGMSVPVVEVHLSNIYAREEFRHHSVIAPIARGQIAGFGFDSYRLGLRAINELLEKRNRI</sequence>
<reference evidence="11 12" key="1">
    <citation type="submission" date="2019-03" db="EMBL/GenBank/DDBJ databases">
        <title>Genomic Encyclopedia of Type Strains, Phase IV (KMG-IV): sequencing the most valuable type-strain genomes for metagenomic binning, comparative biology and taxonomic classification.</title>
        <authorList>
            <person name="Goeker M."/>
        </authorList>
    </citation>
    <scope>NUCLEOTIDE SEQUENCE [LARGE SCALE GENOMIC DNA]</scope>
    <source>
        <strain evidence="11 12">LX-B</strain>
    </source>
</reference>
<dbReference type="CDD" id="cd00466">
    <property type="entry name" value="DHQase_II"/>
    <property type="match status" value="1"/>
</dbReference>
<dbReference type="Proteomes" id="UP000295008">
    <property type="component" value="Unassembled WGS sequence"/>
</dbReference>
<dbReference type="HAMAP" id="MF_00169">
    <property type="entry name" value="AroQ"/>
    <property type="match status" value="1"/>
</dbReference>
<evidence type="ECO:0000256" key="9">
    <source>
        <dbReference type="PIRSR" id="PIRSR001399-2"/>
    </source>
</evidence>
<name>A0A4R1RVU4_HYDET</name>
<dbReference type="EC" id="4.2.1.10" evidence="5 7"/>
<evidence type="ECO:0000313" key="11">
    <source>
        <dbReference type="EMBL" id="TCL70785.1"/>
    </source>
</evidence>
<dbReference type="Gene3D" id="3.40.50.9100">
    <property type="entry name" value="Dehydroquinase, class II"/>
    <property type="match status" value="1"/>
</dbReference>
<feature type="active site" description="Proton acceptor" evidence="7 8">
    <location>
        <position position="23"/>
    </location>
</feature>
<evidence type="ECO:0000256" key="4">
    <source>
        <dbReference type="ARBA" id="ARBA00011193"/>
    </source>
</evidence>
<dbReference type="InterPro" id="IPR036441">
    <property type="entry name" value="DHquinase_II_sf"/>
</dbReference>
<dbReference type="UniPathway" id="UPA00053">
    <property type="reaction ID" value="UER00086"/>
</dbReference>
<evidence type="ECO:0000256" key="7">
    <source>
        <dbReference type="HAMAP-Rule" id="MF_00169"/>
    </source>
</evidence>
<dbReference type="PANTHER" id="PTHR21272:SF3">
    <property type="entry name" value="CATABOLIC 3-DEHYDROQUINASE"/>
    <property type="match status" value="1"/>
</dbReference>
<dbReference type="NCBIfam" id="NF003806">
    <property type="entry name" value="PRK05395.1-3"/>
    <property type="match status" value="1"/>
</dbReference>
<dbReference type="RefSeq" id="WP_132014057.1">
    <property type="nucleotide sequence ID" value="NZ_SLUN01000009.1"/>
</dbReference>
<evidence type="ECO:0000256" key="5">
    <source>
        <dbReference type="ARBA" id="ARBA00012060"/>
    </source>
</evidence>
<comment type="function">
    <text evidence="7">Catalyzes a trans-dehydration via an enolate intermediate.</text>
</comment>
<protein>
    <recommendedName>
        <fullName evidence="5 7">3-dehydroquinate dehydratase</fullName>
        <shortName evidence="7">3-dehydroquinase</shortName>
        <ecNumber evidence="5 7">4.2.1.10</ecNumber>
    </recommendedName>
    <alternativeName>
        <fullName evidence="7">Type II DHQase</fullName>
    </alternativeName>
</protein>
<feature type="binding site" evidence="7 9">
    <location>
        <position position="74"/>
    </location>
    <ligand>
        <name>substrate</name>
    </ligand>
</feature>
<dbReference type="GO" id="GO:0009423">
    <property type="term" value="P:chorismate biosynthetic process"/>
    <property type="evidence" value="ECO:0007669"/>
    <property type="project" value="UniProtKB-UniRule"/>
</dbReference>
<gene>
    <name evidence="7" type="primary">aroQ</name>
    <name evidence="11" type="ORF">EDC14_1009103</name>
</gene>
<dbReference type="Pfam" id="PF01220">
    <property type="entry name" value="DHquinase_II"/>
    <property type="match status" value="1"/>
</dbReference>
<dbReference type="OrthoDB" id="9790793at2"/>
<dbReference type="AlphaFoldDB" id="A0A4R1RVU4"/>
<dbReference type="GO" id="GO:0003855">
    <property type="term" value="F:3-dehydroquinate dehydratase activity"/>
    <property type="evidence" value="ECO:0007669"/>
    <property type="project" value="UniProtKB-UniRule"/>
</dbReference>
<evidence type="ECO:0000256" key="3">
    <source>
        <dbReference type="ARBA" id="ARBA00011037"/>
    </source>
</evidence>
<dbReference type="NCBIfam" id="NF003807">
    <property type="entry name" value="PRK05395.1-4"/>
    <property type="match status" value="1"/>
</dbReference>
<evidence type="ECO:0000256" key="6">
    <source>
        <dbReference type="ARBA" id="ARBA00023239"/>
    </source>
</evidence>
<feature type="binding site" evidence="7 9">
    <location>
        <position position="80"/>
    </location>
    <ligand>
        <name>substrate</name>
    </ligand>
</feature>
<evidence type="ECO:0000256" key="8">
    <source>
        <dbReference type="PIRSR" id="PIRSR001399-1"/>
    </source>
</evidence>
<feature type="binding site" evidence="7 9">
    <location>
        <begin position="101"/>
        <end position="102"/>
    </location>
    <ligand>
        <name>substrate</name>
    </ligand>
</feature>
<dbReference type="GO" id="GO:0019631">
    <property type="term" value="P:quinate catabolic process"/>
    <property type="evidence" value="ECO:0007669"/>
    <property type="project" value="TreeGrafter"/>
</dbReference>
<dbReference type="GO" id="GO:0009073">
    <property type="term" value="P:aromatic amino acid family biosynthetic process"/>
    <property type="evidence" value="ECO:0007669"/>
    <property type="project" value="UniProtKB-KW"/>
</dbReference>
<evidence type="ECO:0000256" key="2">
    <source>
        <dbReference type="ARBA" id="ARBA00004902"/>
    </source>
</evidence>
<comment type="catalytic activity">
    <reaction evidence="1 7">
        <text>3-dehydroquinate = 3-dehydroshikimate + H2O</text>
        <dbReference type="Rhea" id="RHEA:21096"/>
        <dbReference type="ChEBI" id="CHEBI:15377"/>
        <dbReference type="ChEBI" id="CHEBI:16630"/>
        <dbReference type="ChEBI" id="CHEBI:32364"/>
        <dbReference type="EC" id="4.2.1.10"/>
    </reaction>
</comment>
<dbReference type="NCBIfam" id="NF003805">
    <property type="entry name" value="PRK05395.1-2"/>
    <property type="match status" value="1"/>
</dbReference>
<dbReference type="PIRSF" id="PIRSF001399">
    <property type="entry name" value="DHquinase_II"/>
    <property type="match status" value="1"/>
</dbReference>
<dbReference type="InterPro" id="IPR018509">
    <property type="entry name" value="DHquinase_II_CS"/>
</dbReference>
<comment type="similarity">
    <text evidence="3 7">Belongs to the type-II 3-dehydroquinase family.</text>
</comment>
<keyword evidence="6 7" id="KW-0456">Lyase</keyword>
<evidence type="ECO:0000256" key="1">
    <source>
        <dbReference type="ARBA" id="ARBA00001864"/>
    </source>
</evidence>
<dbReference type="EMBL" id="SLUN01000009">
    <property type="protein sequence ID" value="TCL70785.1"/>
    <property type="molecule type" value="Genomic_DNA"/>
</dbReference>
<feature type="binding site" evidence="7 9">
    <location>
        <position position="87"/>
    </location>
    <ligand>
        <name>substrate</name>
    </ligand>
</feature>
<dbReference type="GO" id="GO:0008652">
    <property type="term" value="P:amino acid biosynthetic process"/>
    <property type="evidence" value="ECO:0007669"/>
    <property type="project" value="UniProtKB-KW"/>
</dbReference>
<dbReference type="SUPFAM" id="SSF52304">
    <property type="entry name" value="Type II 3-dehydroquinate dehydratase"/>
    <property type="match status" value="1"/>
</dbReference>
<dbReference type="PANTHER" id="PTHR21272">
    <property type="entry name" value="CATABOLIC 3-DEHYDROQUINASE"/>
    <property type="match status" value="1"/>
</dbReference>
<evidence type="ECO:0000256" key="10">
    <source>
        <dbReference type="PIRSR" id="PIRSR001399-3"/>
    </source>
</evidence>
<comment type="caution">
    <text evidence="11">The sequence shown here is derived from an EMBL/GenBank/DDBJ whole genome shotgun (WGS) entry which is preliminary data.</text>
</comment>
<keyword evidence="7" id="KW-0028">Amino-acid biosynthesis</keyword>
<proteinExistence type="inferred from homology"/>
<dbReference type="NCBIfam" id="TIGR01088">
    <property type="entry name" value="aroQ"/>
    <property type="match status" value="1"/>
</dbReference>
<dbReference type="PROSITE" id="PS01029">
    <property type="entry name" value="DEHYDROQUINASE_II"/>
    <property type="match status" value="1"/>
</dbReference>
<accession>A0A4R1RVU4</accession>
<comment type="subunit">
    <text evidence="4 7">Homododecamer.</text>
</comment>
<keyword evidence="12" id="KW-1185">Reference proteome</keyword>
<organism evidence="11 12">
    <name type="scientific">Hydrogenispora ethanolica</name>
    <dbReference type="NCBI Taxonomy" id="1082276"/>
    <lineage>
        <taxon>Bacteria</taxon>
        <taxon>Bacillati</taxon>
        <taxon>Bacillota</taxon>
        <taxon>Hydrogenispora</taxon>
    </lineage>
</organism>
<dbReference type="InterPro" id="IPR001874">
    <property type="entry name" value="DHquinase_II"/>
</dbReference>
<comment type="pathway">
    <text evidence="2 7">Metabolic intermediate biosynthesis; chorismate biosynthesis; chorismate from D-erythrose 4-phosphate and phosphoenolpyruvate: step 3/7.</text>
</comment>
<feature type="active site" description="Proton donor" evidence="7 8">
    <location>
        <position position="100"/>
    </location>
</feature>
<feature type="site" description="Transition state stabilizer" evidence="7 10">
    <location>
        <position position="18"/>
    </location>
</feature>